<dbReference type="Pfam" id="PF03732">
    <property type="entry name" value="Retrotrans_gag"/>
    <property type="match status" value="1"/>
</dbReference>
<feature type="compositionally biased region" description="Low complexity" evidence="1">
    <location>
        <begin position="185"/>
        <end position="196"/>
    </location>
</feature>
<proteinExistence type="predicted"/>
<reference evidence="4" key="1">
    <citation type="submission" date="2017-03" db="EMBL/GenBank/DDBJ databases">
        <title>Phytopthora megakarya and P. palmivora, two closely related causual agents of cacao black pod achieved similar genome size and gene model numbers by different mechanisms.</title>
        <authorList>
            <person name="Ali S."/>
            <person name="Shao J."/>
            <person name="Larry D.J."/>
            <person name="Kronmiller B."/>
            <person name="Shen D."/>
            <person name="Strem M.D."/>
            <person name="Melnick R.L."/>
            <person name="Guiltinan M.J."/>
            <person name="Tyler B.M."/>
            <person name="Meinhardt L.W."/>
            <person name="Bailey B.A."/>
        </authorList>
    </citation>
    <scope>NUCLEOTIDE SEQUENCE [LARGE SCALE GENOMIC DNA]</scope>
    <source>
        <strain evidence="4">zdho120</strain>
    </source>
</reference>
<evidence type="ECO:0000313" key="3">
    <source>
        <dbReference type="EMBL" id="OWZ09095.1"/>
    </source>
</evidence>
<dbReference type="AlphaFoldDB" id="A0A225VUS1"/>
<dbReference type="EMBL" id="NBNE01002914">
    <property type="protein sequence ID" value="OWZ09095.1"/>
    <property type="molecule type" value="Genomic_DNA"/>
</dbReference>
<comment type="caution">
    <text evidence="3">The sequence shown here is derived from an EMBL/GenBank/DDBJ whole genome shotgun (WGS) entry which is preliminary data.</text>
</comment>
<dbReference type="Proteomes" id="UP000198211">
    <property type="component" value="Unassembled WGS sequence"/>
</dbReference>
<sequence>MTVSNTRKWRKMDTKPLTFDGDIDGQKLKSFVFQFESYFSFKGYDLESDNADLARELVQCVRKNSATWYETYMLNPTTVKTWSAMTFSMDKCFKEPNFQQKMRNDLLNFKQRGNYQSYVAKFQEKLQQVPIDPEFAKEIFLHGLKSTNLANRSFLDRLEESKPAASNGNEAPDENAKGKSTAKGNNRNANSANNNRPSGKAKCPHCNSNKTDYKAKYYAPVDKLVVDDNDDSASHLNE</sequence>
<dbReference type="OrthoDB" id="125572at2759"/>
<evidence type="ECO:0000256" key="1">
    <source>
        <dbReference type="SAM" id="MobiDB-lite"/>
    </source>
</evidence>
<feature type="domain" description="Retrotransposon gag" evidence="2">
    <location>
        <begin position="61"/>
        <end position="145"/>
    </location>
</feature>
<keyword evidence="4" id="KW-1185">Reference proteome</keyword>
<evidence type="ECO:0000313" key="4">
    <source>
        <dbReference type="Proteomes" id="UP000198211"/>
    </source>
</evidence>
<name>A0A225VUS1_9STRA</name>
<protein>
    <recommendedName>
        <fullName evidence="2">Retrotransposon gag domain-containing protein</fullName>
    </recommendedName>
</protein>
<feature type="region of interest" description="Disordered" evidence="1">
    <location>
        <begin position="161"/>
        <end position="206"/>
    </location>
</feature>
<accession>A0A225VUS1</accession>
<organism evidence="3 4">
    <name type="scientific">Phytophthora megakarya</name>
    <dbReference type="NCBI Taxonomy" id="4795"/>
    <lineage>
        <taxon>Eukaryota</taxon>
        <taxon>Sar</taxon>
        <taxon>Stramenopiles</taxon>
        <taxon>Oomycota</taxon>
        <taxon>Peronosporomycetes</taxon>
        <taxon>Peronosporales</taxon>
        <taxon>Peronosporaceae</taxon>
        <taxon>Phytophthora</taxon>
    </lineage>
</organism>
<gene>
    <name evidence="3" type="ORF">PHMEG_00018257</name>
</gene>
<dbReference type="InterPro" id="IPR005162">
    <property type="entry name" value="Retrotrans_gag_dom"/>
</dbReference>
<evidence type="ECO:0000259" key="2">
    <source>
        <dbReference type="Pfam" id="PF03732"/>
    </source>
</evidence>